<reference evidence="5 6" key="1">
    <citation type="submission" date="2013-11" db="EMBL/GenBank/DDBJ databases">
        <title>Genome sequencing of Stegodyphus mimosarum.</title>
        <authorList>
            <person name="Bechsgaard J."/>
        </authorList>
    </citation>
    <scope>NUCLEOTIDE SEQUENCE [LARGE SCALE GENOMIC DNA]</scope>
</reference>
<keyword evidence="6" id="KW-1185">Reference proteome</keyword>
<dbReference type="EMBL" id="KK116394">
    <property type="protein sequence ID" value="KFM67664.1"/>
    <property type="molecule type" value="Genomic_DNA"/>
</dbReference>
<evidence type="ECO:0000256" key="1">
    <source>
        <dbReference type="ARBA" id="ARBA00023125"/>
    </source>
</evidence>
<evidence type="ECO:0000313" key="5">
    <source>
        <dbReference type="EMBL" id="KFM67664.1"/>
    </source>
</evidence>
<organism evidence="5 6">
    <name type="scientific">Stegodyphus mimosarum</name>
    <name type="common">African social velvet spider</name>
    <dbReference type="NCBI Taxonomy" id="407821"/>
    <lineage>
        <taxon>Eukaryota</taxon>
        <taxon>Metazoa</taxon>
        <taxon>Ecdysozoa</taxon>
        <taxon>Arthropoda</taxon>
        <taxon>Chelicerata</taxon>
        <taxon>Arachnida</taxon>
        <taxon>Araneae</taxon>
        <taxon>Araneomorphae</taxon>
        <taxon>Entelegynae</taxon>
        <taxon>Eresoidea</taxon>
        <taxon>Eresidae</taxon>
        <taxon>Stegodyphus</taxon>
    </lineage>
</organism>
<gene>
    <name evidence="5" type="ORF">X975_22286</name>
</gene>
<feature type="DNA-binding region" description="HMG box" evidence="2">
    <location>
        <begin position="98"/>
        <end position="162"/>
    </location>
</feature>
<evidence type="ECO:0000256" key="2">
    <source>
        <dbReference type="PROSITE-ProRule" id="PRU00267"/>
    </source>
</evidence>
<keyword evidence="2" id="KW-0539">Nucleus</keyword>
<dbReference type="Gene3D" id="1.10.30.10">
    <property type="entry name" value="High mobility group box domain"/>
    <property type="match status" value="2"/>
</dbReference>
<evidence type="ECO:0000259" key="4">
    <source>
        <dbReference type="PROSITE" id="PS50118"/>
    </source>
</evidence>
<dbReference type="Proteomes" id="UP000054359">
    <property type="component" value="Unassembled WGS sequence"/>
</dbReference>
<dbReference type="GO" id="GO:0003677">
    <property type="term" value="F:DNA binding"/>
    <property type="evidence" value="ECO:0007669"/>
    <property type="project" value="UniProtKB-UniRule"/>
</dbReference>
<feature type="domain" description="HMG box" evidence="4">
    <location>
        <begin position="1"/>
        <end position="61"/>
    </location>
</feature>
<accession>A0A087TRC5</accession>
<evidence type="ECO:0000313" key="6">
    <source>
        <dbReference type="Proteomes" id="UP000054359"/>
    </source>
</evidence>
<sequence length="184" mass="22078">MLFCQEHRQSVIKENPELSSPELVKKLAEKWSHLSKDMKKPYEISARENTLIYGEAHKNFYENLTSEQKEELARLKAEQREARRLAKLKRALRETNLPKSPGSAYNLFVRSQAKKFDIKERYEFIKECAEMWKKMSEDEKKQFRKEAELEKLRYADEMKSWRERLLKEGKSNLVNWYNDLKGRG</sequence>
<name>A0A087TRC5_STEMI</name>
<dbReference type="AlphaFoldDB" id="A0A087TRC5"/>
<keyword evidence="3" id="KW-0175">Coiled coil</keyword>
<feature type="non-terminal residue" evidence="5">
    <location>
        <position position="184"/>
    </location>
</feature>
<protein>
    <submittedName>
        <fullName evidence="5">Transcription factor A, mitochondrial</fullName>
    </submittedName>
</protein>
<dbReference type="CDD" id="cd00084">
    <property type="entry name" value="HMG-box_SF"/>
    <property type="match status" value="1"/>
</dbReference>
<dbReference type="InterPro" id="IPR036910">
    <property type="entry name" value="HMG_box_dom_sf"/>
</dbReference>
<dbReference type="STRING" id="407821.A0A087TRC5"/>
<dbReference type="Pfam" id="PF00505">
    <property type="entry name" value="HMG_box"/>
    <property type="match status" value="1"/>
</dbReference>
<dbReference type="PROSITE" id="PS50118">
    <property type="entry name" value="HMG_BOX_2"/>
    <property type="match status" value="2"/>
</dbReference>
<dbReference type="InterPro" id="IPR050342">
    <property type="entry name" value="HMGB"/>
</dbReference>
<dbReference type="GO" id="GO:0005634">
    <property type="term" value="C:nucleus"/>
    <property type="evidence" value="ECO:0007669"/>
    <property type="project" value="UniProtKB-UniRule"/>
</dbReference>
<feature type="DNA-binding region" description="HMG box" evidence="2">
    <location>
        <begin position="1"/>
        <end position="61"/>
    </location>
</feature>
<dbReference type="OrthoDB" id="5550281at2759"/>
<proteinExistence type="predicted"/>
<dbReference type="PANTHER" id="PTHR48112">
    <property type="entry name" value="HIGH MOBILITY GROUP PROTEIN DSP1"/>
    <property type="match status" value="1"/>
</dbReference>
<feature type="coiled-coil region" evidence="3">
    <location>
        <begin position="58"/>
        <end position="95"/>
    </location>
</feature>
<dbReference type="InterPro" id="IPR009071">
    <property type="entry name" value="HMG_box_dom"/>
</dbReference>
<feature type="domain" description="HMG box" evidence="4">
    <location>
        <begin position="98"/>
        <end position="162"/>
    </location>
</feature>
<keyword evidence="1 2" id="KW-0238">DNA-binding</keyword>
<dbReference type="OMA" id="KTINESW"/>
<dbReference type="SUPFAM" id="SSF47095">
    <property type="entry name" value="HMG-box"/>
    <property type="match status" value="2"/>
</dbReference>
<evidence type="ECO:0000256" key="3">
    <source>
        <dbReference type="SAM" id="Coils"/>
    </source>
</evidence>
<dbReference type="Pfam" id="PF09011">
    <property type="entry name" value="HMG_box_2"/>
    <property type="match status" value="1"/>
</dbReference>
<dbReference type="SMART" id="SM00398">
    <property type="entry name" value="HMG"/>
    <property type="match status" value="2"/>
</dbReference>